<keyword evidence="2" id="KW-1185">Reference proteome</keyword>
<name>D4S344_9FIRM</name>
<evidence type="ECO:0000313" key="1">
    <source>
        <dbReference type="EMBL" id="EFF67325.1"/>
    </source>
</evidence>
<evidence type="ECO:0008006" key="3">
    <source>
        <dbReference type="Google" id="ProtNLM"/>
    </source>
</evidence>
<protein>
    <recommendedName>
        <fullName evidence="3">DUF1836 domain-containing protein</fullName>
    </recommendedName>
</protein>
<dbReference type="Proteomes" id="UP000006238">
    <property type="component" value="Unassembled WGS sequence"/>
</dbReference>
<dbReference type="EMBL" id="ABWN01000043">
    <property type="protein sequence ID" value="EFF67325.1"/>
    <property type="molecule type" value="Genomic_DNA"/>
</dbReference>
<dbReference type="Pfam" id="PF08876">
    <property type="entry name" value="DUF1836"/>
    <property type="match status" value="1"/>
</dbReference>
<dbReference type="InterPro" id="IPR014975">
    <property type="entry name" value="DUF1836"/>
</dbReference>
<dbReference type="STRING" id="45851.BHV86_03740"/>
<dbReference type="PANTHER" id="PTHR40056">
    <property type="entry name" value="HYPOTHETICAL CYTOSOLIC PROTEIN"/>
    <property type="match status" value="1"/>
</dbReference>
<dbReference type="PANTHER" id="PTHR40056:SF1">
    <property type="entry name" value="DUF1836 DOMAIN-CONTAINING PROTEIN"/>
    <property type="match status" value="1"/>
</dbReference>
<proteinExistence type="predicted"/>
<comment type="caution">
    <text evidence="1">The sequence shown here is derived from an EMBL/GenBank/DDBJ whole genome shotgun (WGS) entry which is preliminary data.</text>
</comment>
<sequence length="165" mass="18957">MNNITENFRLPRYKEIPDIGLYLEQTVSYINNILSIIDISITSSMLSNYVKKGYVTHPVRKKYYPDQISYIIFIVIVKQVLSMENISALFSLQKSTYPLSVAYDFFCSKLEKTLSEIYEGNSDFATSPVQFPFEKKIINSVITTTAQIIYLNDCFKNLISDSPIS</sequence>
<dbReference type="eggNOG" id="COG0789">
    <property type="taxonomic scope" value="Bacteria"/>
</dbReference>
<dbReference type="RefSeq" id="WP_005604755.1">
    <property type="nucleotide sequence ID" value="NZ_GG663526.1"/>
</dbReference>
<dbReference type="HOGENOM" id="CLU_085303_1_0_9"/>
<gene>
    <name evidence="1" type="ORF">BUTYVIB_02523</name>
</gene>
<accession>D4S344</accession>
<organism evidence="1 2">
    <name type="scientific">Eshraghiella crossota DSM 2876</name>
    <dbReference type="NCBI Taxonomy" id="511680"/>
    <lineage>
        <taxon>Bacteria</taxon>
        <taxon>Bacillati</taxon>
        <taxon>Bacillota</taxon>
        <taxon>Clostridia</taxon>
        <taxon>Lachnospirales</taxon>
        <taxon>Lachnospiraceae</taxon>
        <taxon>Eshraghiella</taxon>
    </lineage>
</organism>
<evidence type="ECO:0000313" key="2">
    <source>
        <dbReference type="Proteomes" id="UP000006238"/>
    </source>
</evidence>
<dbReference type="GeneID" id="98919046"/>
<reference evidence="1 2" key="1">
    <citation type="submission" date="2010-02" db="EMBL/GenBank/DDBJ databases">
        <authorList>
            <person name="Weinstock G."/>
            <person name="Sodergren E."/>
            <person name="Clifton S."/>
            <person name="Fulton L."/>
            <person name="Fulton B."/>
            <person name="Courtney L."/>
            <person name="Fronick C."/>
            <person name="Harrison M."/>
            <person name="Strong C."/>
            <person name="Farmer C."/>
            <person name="Delahaunty K."/>
            <person name="Markovic C."/>
            <person name="Hall O."/>
            <person name="Minx P."/>
            <person name="Tomlinson C."/>
            <person name="Mitreva M."/>
            <person name="Nelson J."/>
            <person name="Hou S."/>
            <person name="Wollam A."/>
            <person name="Pepin K.H."/>
            <person name="Johnson M."/>
            <person name="Bhonagiri V."/>
            <person name="Zhang X."/>
            <person name="Suruliraj S."/>
            <person name="Warren W."/>
            <person name="Chinwalla A."/>
            <person name="Mardis E.R."/>
            <person name="Wilson R.K."/>
        </authorList>
    </citation>
    <scope>NUCLEOTIDE SEQUENCE [LARGE SCALE GENOMIC DNA]</scope>
    <source>
        <strain evidence="1 2">DSM 2876</strain>
    </source>
</reference>
<dbReference type="AlphaFoldDB" id="D4S344"/>